<sequence>MVQMVVDGIEEAFAQQASVSSGRGSPIPSALTCNPGGKQNVGRSCCSMSWELEADIEMMISKWKQLGRIAKERVGWRMLLGGLCSLTGGSRRM</sequence>
<gene>
    <name evidence="1" type="ORF">SCUD_LOCUS1245</name>
</gene>
<accession>A0A183JEY1</accession>
<protein>
    <submittedName>
        <fullName evidence="1 3">Uncharacterized protein</fullName>
    </submittedName>
</protein>
<organism evidence="3">
    <name type="scientific">Schistosoma curassoni</name>
    <dbReference type="NCBI Taxonomy" id="6186"/>
    <lineage>
        <taxon>Eukaryota</taxon>
        <taxon>Metazoa</taxon>
        <taxon>Spiralia</taxon>
        <taxon>Lophotrochozoa</taxon>
        <taxon>Platyhelminthes</taxon>
        <taxon>Trematoda</taxon>
        <taxon>Digenea</taxon>
        <taxon>Strigeidida</taxon>
        <taxon>Schistosomatoidea</taxon>
        <taxon>Schistosomatidae</taxon>
        <taxon>Schistosoma</taxon>
    </lineage>
</organism>
<keyword evidence="2" id="KW-1185">Reference proteome</keyword>
<name>A0A183JEY1_9TREM</name>
<dbReference type="Proteomes" id="UP000279833">
    <property type="component" value="Unassembled WGS sequence"/>
</dbReference>
<dbReference type="EMBL" id="UZAK01000971">
    <property type="protein sequence ID" value="VDO66437.1"/>
    <property type="molecule type" value="Genomic_DNA"/>
</dbReference>
<dbReference type="AlphaFoldDB" id="A0A183JEY1"/>
<dbReference type="WBParaSite" id="SCUD_0000124401-mRNA-1">
    <property type="protein sequence ID" value="SCUD_0000124401-mRNA-1"/>
    <property type="gene ID" value="SCUD_0000124401"/>
</dbReference>
<proteinExistence type="predicted"/>
<evidence type="ECO:0000313" key="2">
    <source>
        <dbReference type="Proteomes" id="UP000279833"/>
    </source>
</evidence>
<evidence type="ECO:0000313" key="1">
    <source>
        <dbReference type="EMBL" id="VDO66437.1"/>
    </source>
</evidence>
<reference evidence="3" key="1">
    <citation type="submission" date="2016-06" db="UniProtKB">
        <authorList>
            <consortium name="WormBaseParasite"/>
        </authorList>
    </citation>
    <scope>IDENTIFICATION</scope>
</reference>
<evidence type="ECO:0000313" key="3">
    <source>
        <dbReference type="WBParaSite" id="SCUD_0000124401-mRNA-1"/>
    </source>
</evidence>
<reference evidence="1 2" key="2">
    <citation type="submission" date="2018-11" db="EMBL/GenBank/DDBJ databases">
        <authorList>
            <consortium name="Pathogen Informatics"/>
        </authorList>
    </citation>
    <scope>NUCLEOTIDE SEQUENCE [LARGE SCALE GENOMIC DNA]</scope>
    <source>
        <strain evidence="1">Dakar</strain>
        <strain evidence="2">Dakar, Senegal</strain>
    </source>
</reference>